<dbReference type="PANTHER" id="PTHR23429">
    <property type="entry name" value="GLUCOSE-6-PHOSPHATE 1-DEHYDROGENASE G6PD"/>
    <property type="match status" value="1"/>
</dbReference>
<dbReference type="GO" id="GO:0009051">
    <property type="term" value="P:pentose-phosphate shunt, oxidative branch"/>
    <property type="evidence" value="ECO:0007669"/>
    <property type="project" value="TreeGrafter"/>
</dbReference>
<dbReference type="SUPFAM" id="SSF51735">
    <property type="entry name" value="NAD(P)-binding Rossmann-fold domains"/>
    <property type="match status" value="1"/>
</dbReference>
<evidence type="ECO:0000256" key="4">
    <source>
        <dbReference type="ARBA" id="ARBA00013019"/>
    </source>
</evidence>
<comment type="function">
    <text evidence="11">Catalyzes the rate-limiting step of the oxidative pentose-phosphate pathway, which represents a route for the dissimilation of carbohydrates besides glycolysis.</text>
</comment>
<dbReference type="PRINTS" id="PR00079">
    <property type="entry name" value="G6PDHDRGNASE"/>
</dbReference>
<comment type="caution">
    <text evidence="14">The sequence shown here is derived from an EMBL/GenBank/DDBJ whole genome shotgun (WGS) entry which is preliminary data.</text>
</comment>
<dbReference type="AlphaFoldDB" id="A0A016S4H0"/>
<dbReference type="GO" id="GO:0006006">
    <property type="term" value="P:glucose metabolic process"/>
    <property type="evidence" value="ECO:0007669"/>
    <property type="project" value="UniProtKB-KW"/>
</dbReference>
<dbReference type="EC" id="1.1.1.49" evidence="4 11"/>
<dbReference type="HAMAP" id="MF_00966">
    <property type="entry name" value="G6PD"/>
    <property type="match status" value="1"/>
</dbReference>
<dbReference type="Pfam" id="PF02781">
    <property type="entry name" value="G6PD_C"/>
    <property type="match status" value="1"/>
</dbReference>
<keyword evidence="6 11" id="KW-0313">Glucose metabolism</keyword>
<dbReference type="InterPro" id="IPR019796">
    <property type="entry name" value="G6P_DH_AS"/>
</dbReference>
<dbReference type="InterPro" id="IPR022675">
    <property type="entry name" value="G6P_DH_C"/>
</dbReference>
<comment type="pathway">
    <text evidence="2 11">Carbohydrate degradation; pentose phosphate pathway; D-ribulose 5-phosphate from D-glucose 6-phosphate (oxidative stage): step 1/3.</text>
</comment>
<dbReference type="FunFam" id="3.40.50.720:FF:000111">
    <property type="entry name" value="Glucose-6-phosphate 1-dehydrogenase"/>
    <property type="match status" value="1"/>
</dbReference>
<organism evidence="14 15">
    <name type="scientific">Ancylostoma ceylanicum</name>
    <dbReference type="NCBI Taxonomy" id="53326"/>
    <lineage>
        <taxon>Eukaryota</taxon>
        <taxon>Metazoa</taxon>
        <taxon>Ecdysozoa</taxon>
        <taxon>Nematoda</taxon>
        <taxon>Chromadorea</taxon>
        <taxon>Rhabditida</taxon>
        <taxon>Rhabditina</taxon>
        <taxon>Rhabditomorpha</taxon>
        <taxon>Strongyloidea</taxon>
        <taxon>Ancylostomatidae</taxon>
        <taxon>Ancylostomatinae</taxon>
        <taxon>Ancylostoma</taxon>
    </lineage>
</organism>
<keyword evidence="9 11" id="KW-0119">Carbohydrate metabolism</keyword>
<dbReference type="PANTHER" id="PTHR23429:SF0">
    <property type="entry name" value="GLUCOSE-6-PHOSPHATE 1-DEHYDROGENASE"/>
    <property type="match status" value="1"/>
</dbReference>
<feature type="domain" description="Glucose-6-phosphate dehydrogenase NAD-binding" evidence="12">
    <location>
        <begin position="118"/>
        <end position="297"/>
    </location>
</feature>
<dbReference type="OrthoDB" id="60984at2759"/>
<evidence type="ECO:0000256" key="5">
    <source>
        <dbReference type="ARBA" id="ARBA00020444"/>
    </source>
</evidence>
<feature type="domain" description="Glucose-6-phosphate dehydrogenase C-terminal" evidence="13">
    <location>
        <begin position="299"/>
        <end position="591"/>
    </location>
</feature>
<dbReference type="Gene3D" id="3.30.360.10">
    <property type="entry name" value="Dihydrodipicolinate Reductase, domain 2"/>
    <property type="match status" value="1"/>
</dbReference>
<comment type="catalytic activity">
    <reaction evidence="10">
        <text>D-glucose 6-phosphate + NADP(+) = 6-phospho-D-glucono-1,5-lactone + NADPH + H(+)</text>
        <dbReference type="Rhea" id="RHEA:15841"/>
        <dbReference type="ChEBI" id="CHEBI:15378"/>
        <dbReference type="ChEBI" id="CHEBI:57783"/>
        <dbReference type="ChEBI" id="CHEBI:57955"/>
        <dbReference type="ChEBI" id="CHEBI:58349"/>
        <dbReference type="ChEBI" id="CHEBI:61548"/>
        <dbReference type="EC" id="1.1.1.49"/>
    </reaction>
    <physiologicalReaction direction="left-to-right" evidence="10">
        <dbReference type="Rhea" id="RHEA:15842"/>
    </physiologicalReaction>
</comment>
<evidence type="ECO:0000256" key="11">
    <source>
        <dbReference type="RuleBase" id="RU362120"/>
    </source>
</evidence>
<sequence length="604" mass="69349">MAQLRDIMASLSVTSCMLGCWAIATMSSPREKYKRRSFLAIHHRANDKLAEASGDCRGALPHNQVRPSSFAGFAFKQSGMPRNERSLSASEPLSPDLVAFLRESMENQLKFDPPYVFVIFGASGDLAKKKIYPTLWWLYRDSLLPCNITIVGYARSDLSMEKLRKTFEKACKVRDNELEKFEEFIGKCAYLRGQYDKPDGFRKLRVFIDEIQKKSNGQPVNRLYYLALPPTVFEPVTSELKEHCMDYGDSWTRVIIEKPFGHDLESSTKLSNHLSKLFKEDQLYRIDHYLGKEMVQNLMVLRFGNRFLGPSWNRDNIASVTISFKENFGTKGRAGYFDTAGIIRDVMQNHLMQILTLVAMEKPASLNAEDIRDEKVKVLKAIKPVQLKDIVIGQYIANEDSQHPDASAGYKDDKDVPEDSVTPTYALAVLHVHNERWEGVPFFLRCGKALNENKAEVRVQFKEVNGDIYPPGELKRSEFVMRVQPNEAVYLKLMTKKPGMGFGVEESELDLTYNARYKDTRLPDAYERLFLEVFMGSQINFVRTDELEYAWRILTPVLKEIEQKRVKPLEYKFGSRGPKEADEMMQAHGYVFTGTYKWVAPNKL</sequence>
<gene>
    <name evidence="14" type="primary">Acey_s0302.g1873</name>
    <name evidence="14" type="synonym">Acey-gspd-1</name>
    <name evidence="14" type="ORF">Y032_0302g1873</name>
</gene>
<dbReference type="SUPFAM" id="SSF55347">
    <property type="entry name" value="Glyceraldehyde-3-phosphate dehydrogenase-like, C-terminal domain"/>
    <property type="match status" value="1"/>
</dbReference>
<reference evidence="15" key="1">
    <citation type="journal article" date="2015" name="Nat. Genet.">
        <title>The genome and transcriptome of the zoonotic hookworm Ancylostoma ceylanicum identify infection-specific gene families.</title>
        <authorList>
            <person name="Schwarz E.M."/>
            <person name="Hu Y."/>
            <person name="Antoshechkin I."/>
            <person name="Miller M.M."/>
            <person name="Sternberg P.W."/>
            <person name="Aroian R.V."/>
        </authorList>
    </citation>
    <scope>NUCLEOTIDE SEQUENCE</scope>
    <source>
        <strain evidence="15">HY135</strain>
    </source>
</reference>
<dbReference type="InterPro" id="IPR036291">
    <property type="entry name" value="NAD(P)-bd_dom_sf"/>
</dbReference>
<dbReference type="UniPathway" id="UPA00115">
    <property type="reaction ID" value="UER00408"/>
</dbReference>
<evidence type="ECO:0000256" key="10">
    <source>
        <dbReference type="ARBA" id="ARBA00047696"/>
    </source>
</evidence>
<evidence type="ECO:0000259" key="12">
    <source>
        <dbReference type="Pfam" id="PF00479"/>
    </source>
</evidence>
<evidence type="ECO:0000256" key="7">
    <source>
        <dbReference type="ARBA" id="ARBA00022857"/>
    </source>
</evidence>
<proteinExistence type="inferred from homology"/>
<keyword evidence="8 11" id="KW-0560">Oxidoreductase</keyword>
<evidence type="ECO:0000256" key="2">
    <source>
        <dbReference type="ARBA" id="ARBA00004937"/>
    </source>
</evidence>
<comment type="similarity">
    <text evidence="3 11">Belongs to the glucose-6-phosphate dehydrogenase family.</text>
</comment>
<comment type="function">
    <text evidence="1">Cytosolic glucose-6-phosphate dehydrogenase that catalyzes the first and rate-limiting step of the oxidative branch within the pentose phosphate pathway/shunt, an alternative route to glycolysis for the dissimilation of carbohydrates and a major source of reducing power and metabolic intermediates for fatty acid and nucleic acid biosynthetic processes.</text>
</comment>
<dbReference type="NCBIfam" id="TIGR00871">
    <property type="entry name" value="zwf"/>
    <property type="match status" value="1"/>
</dbReference>
<dbReference type="InterPro" id="IPR022674">
    <property type="entry name" value="G6P_DH_NAD-bd"/>
</dbReference>
<dbReference type="Gene3D" id="3.40.50.720">
    <property type="entry name" value="NAD(P)-binding Rossmann-like Domain"/>
    <property type="match status" value="1"/>
</dbReference>
<evidence type="ECO:0000256" key="1">
    <source>
        <dbReference type="ARBA" id="ARBA00002914"/>
    </source>
</evidence>
<dbReference type="GO" id="GO:0004345">
    <property type="term" value="F:glucose-6-phosphate dehydrogenase activity"/>
    <property type="evidence" value="ECO:0007669"/>
    <property type="project" value="UniProtKB-EC"/>
</dbReference>
<accession>A0A016S4H0</accession>
<evidence type="ECO:0000313" key="15">
    <source>
        <dbReference type="Proteomes" id="UP000024635"/>
    </source>
</evidence>
<dbReference type="EMBL" id="JARK01001638">
    <property type="protein sequence ID" value="EYB85257.1"/>
    <property type="molecule type" value="Genomic_DNA"/>
</dbReference>
<evidence type="ECO:0000256" key="3">
    <source>
        <dbReference type="ARBA" id="ARBA00009975"/>
    </source>
</evidence>
<dbReference type="PROSITE" id="PS00069">
    <property type="entry name" value="G6P_DEHYDROGENASE"/>
    <property type="match status" value="1"/>
</dbReference>
<keyword evidence="7 11" id="KW-0521">NADP</keyword>
<dbReference type="InterPro" id="IPR001282">
    <property type="entry name" value="G6P_DH"/>
</dbReference>
<name>A0A016S4H0_9BILA</name>
<protein>
    <recommendedName>
        <fullName evidence="5 11">Glucose-6-phosphate 1-dehydrogenase</fullName>
        <ecNumber evidence="4 11">1.1.1.49</ecNumber>
    </recommendedName>
</protein>
<dbReference type="Proteomes" id="UP000024635">
    <property type="component" value="Unassembled WGS sequence"/>
</dbReference>
<evidence type="ECO:0000259" key="13">
    <source>
        <dbReference type="Pfam" id="PF02781"/>
    </source>
</evidence>
<evidence type="ECO:0000313" key="14">
    <source>
        <dbReference type="EMBL" id="EYB85257.1"/>
    </source>
</evidence>
<dbReference type="GO" id="GO:0005829">
    <property type="term" value="C:cytosol"/>
    <property type="evidence" value="ECO:0007669"/>
    <property type="project" value="TreeGrafter"/>
</dbReference>
<dbReference type="GO" id="GO:0050661">
    <property type="term" value="F:NADP binding"/>
    <property type="evidence" value="ECO:0007669"/>
    <property type="project" value="InterPro"/>
</dbReference>
<dbReference type="STRING" id="53326.A0A016S4H0"/>
<evidence type="ECO:0000256" key="6">
    <source>
        <dbReference type="ARBA" id="ARBA00022526"/>
    </source>
</evidence>
<evidence type="ECO:0000256" key="9">
    <source>
        <dbReference type="ARBA" id="ARBA00023277"/>
    </source>
</evidence>
<evidence type="ECO:0000256" key="8">
    <source>
        <dbReference type="ARBA" id="ARBA00023002"/>
    </source>
</evidence>
<dbReference type="Pfam" id="PF00479">
    <property type="entry name" value="G6PD_N"/>
    <property type="match status" value="1"/>
</dbReference>
<keyword evidence="15" id="KW-1185">Reference proteome</keyword>